<evidence type="ECO:0000259" key="7">
    <source>
        <dbReference type="PROSITE" id="PS01124"/>
    </source>
</evidence>
<dbReference type="Gene3D" id="3.40.10.10">
    <property type="entry name" value="DNA Methylphosphotriester Repair Domain"/>
    <property type="match status" value="1"/>
</dbReference>
<dbReference type="SMART" id="SM01009">
    <property type="entry name" value="AlkA_N"/>
    <property type="match status" value="1"/>
</dbReference>
<evidence type="ECO:0000256" key="6">
    <source>
        <dbReference type="ARBA" id="ARBA00023163"/>
    </source>
</evidence>
<protein>
    <submittedName>
        <fullName evidence="8">AlkA N-terminal domain-containing protein</fullName>
    </submittedName>
</protein>
<keyword evidence="2" id="KW-0808">Transferase</keyword>
<dbReference type="SUPFAM" id="SSF48150">
    <property type="entry name" value="DNA-glycosylase"/>
    <property type="match status" value="1"/>
</dbReference>
<accession>A0ABP4R355</accession>
<dbReference type="EMBL" id="BAAANE010000004">
    <property type="protein sequence ID" value="GAA1633707.1"/>
    <property type="molecule type" value="Genomic_DNA"/>
</dbReference>
<proteinExistence type="predicted"/>
<keyword evidence="9" id="KW-1185">Reference proteome</keyword>
<dbReference type="Gene3D" id="1.10.340.30">
    <property type="entry name" value="Hypothetical protein, domain 2"/>
    <property type="match status" value="1"/>
</dbReference>
<dbReference type="PANTHER" id="PTHR46796:SF6">
    <property type="entry name" value="ARAC SUBFAMILY"/>
    <property type="match status" value="1"/>
</dbReference>
<dbReference type="Pfam" id="PF12833">
    <property type="entry name" value="HTH_18"/>
    <property type="match status" value="1"/>
</dbReference>
<keyword evidence="2" id="KW-0489">Methyltransferase</keyword>
<gene>
    <name evidence="8" type="ORF">GCM10009744_22820</name>
</gene>
<comment type="caution">
    <text evidence="8">The sequence shown here is derived from an EMBL/GenBank/DDBJ whole genome shotgun (WGS) entry which is preliminary data.</text>
</comment>
<keyword evidence="6" id="KW-0804">Transcription</keyword>
<dbReference type="InterPro" id="IPR009057">
    <property type="entry name" value="Homeodomain-like_sf"/>
</dbReference>
<dbReference type="SUPFAM" id="SSF46689">
    <property type="entry name" value="Homeodomain-like"/>
    <property type="match status" value="1"/>
</dbReference>
<dbReference type="Pfam" id="PF06029">
    <property type="entry name" value="AlkA_N"/>
    <property type="match status" value="1"/>
</dbReference>
<dbReference type="InterPro" id="IPR035451">
    <property type="entry name" value="Ada-like_dom_sf"/>
</dbReference>
<dbReference type="InterPro" id="IPR037046">
    <property type="entry name" value="AlkA_N_sf"/>
</dbReference>
<dbReference type="InterPro" id="IPR010316">
    <property type="entry name" value="AlkA_N"/>
</dbReference>
<evidence type="ECO:0000313" key="8">
    <source>
        <dbReference type="EMBL" id="GAA1633707.1"/>
    </source>
</evidence>
<evidence type="ECO:0000256" key="1">
    <source>
        <dbReference type="ARBA" id="ARBA00001947"/>
    </source>
</evidence>
<organism evidence="8 9">
    <name type="scientific">Kribbella alba</name>
    <dbReference type="NCBI Taxonomy" id="190197"/>
    <lineage>
        <taxon>Bacteria</taxon>
        <taxon>Bacillati</taxon>
        <taxon>Actinomycetota</taxon>
        <taxon>Actinomycetes</taxon>
        <taxon>Propionibacteriales</taxon>
        <taxon>Kribbellaceae</taxon>
        <taxon>Kribbella</taxon>
    </lineage>
</organism>
<evidence type="ECO:0000256" key="5">
    <source>
        <dbReference type="ARBA" id="ARBA00023159"/>
    </source>
</evidence>
<dbReference type="SMART" id="SM00342">
    <property type="entry name" value="HTH_ARAC"/>
    <property type="match status" value="1"/>
</dbReference>
<comment type="cofactor">
    <cofactor evidence="1">
        <name>Zn(2+)</name>
        <dbReference type="ChEBI" id="CHEBI:29105"/>
    </cofactor>
</comment>
<dbReference type="Proteomes" id="UP001501319">
    <property type="component" value="Unassembled WGS sequence"/>
</dbReference>
<dbReference type="InterPro" id="IPR050204">
    <property type="entry name" value="AraC_XylS_family_regulators"/>
</dbReference>
<keyword evidence="4" id="KW-0238">DNA-binding</keyword>
<reference evidence="9" key="1">
    <citation type="journal article" date="2019" name="Int. J. Syst. Evol. Microbiol.">
        <title>The Global Catalogue of Microorganisms (GCM) 10K type strain sequencing project: providing services to taxonomists for standard genome sequencing and annotation.</title>
        <authorList>
            <consortium name="The Broad Institute Genomics Platform"/>
            <consortium name="The Broad Institute Genome Sequencing Center for Infectious Disease"/>
            <person name="Wu L."/>
            <person name="Ma J."/>
        </authorList>
    </citation>
    <scope>NUCLEOTIDE SEQUENCE [LARGE SCALE GENOMIC DNA]</scope>
    <source>
        <strain evidence="9">JCM 14306</strain>
    </source>
</reference>
<dbReference type="Pfam" id="PF02805">
    <property type="entry name" value="Ada_Zn_binding"/>
    <property type="match status" value="1"/>
</dbReference>
<dbReference type="InterPro" id="IPR011257">
    <property type="entry name" value="DNA_glycosylase"/>
</dbReference>
<dbReference type="PANTHER" id="PTHR46796">
    <property type="entry name" value="HTH-TYPE TRANSCRIPTIONAL ACTIVATOR RHAS-RELATED"/>
    <property type="match status" value="1"/>
</dbReference>
<sequence>MRVWGVTTYSAVRTTGIYCRPGCGAKPLAENVRTFELAAAAEAAGYRACLRCRPYRVAGTVADDAPELVCRAVQLIIGGVLDDADETALGARLGVSARHLRRMFNDHLGVTPDQFARSRRAHFARRLLDESDLTIADVAFASGFGSLRQFNRAMREVFRSTPRELRQRRRRDDRLVADGGLLLRMPFTPPYDWDAMVGSLARTAVPGVESVEDGVYRRTIALDGDPGLLEIGPGGSDHLLLKAHLPYWEGAIHVVERASRLVGLEAEPLLAAAQLAGDPVIRPLIEARPGLRIPGAWGPFEAAVQAVVVAALDEQSPRVVGHAAGEDGMGNARDHEAAGEVLRRLVEAYGTPVPGLGHGLTHAFPSAEMLARAEQYGVPEDVEVTVRALAKEVATGNIVLDGGESLDGLVKSLAAVRGVSEQTAHRIARRLGARDAFPGEASERSEAWRPWRALAATHLEAAANL</sequence>
<keyword evidence="3" id="KW-0805">Transcription regulation</keyword>
<dbReference type="PROSITE" id="PS01124">
    <property type="entry name" value="HTH_ARAC_FAMILY_2"/>
    <property type="match status" value="1"/>
</dbReference>
<dbReference type="InterPro" id="IPR004026">
    <property type="entry name" value="Ada_DNA_repair_Zn-bd"/>
</dbReference>
<evidence type="ECO:0000313" key="9">
    <source>
        <dbReference type="Proteomes" id="UP001501319"/>
    </source>
</evidence>
<evidence type="ECO:0000256" key="3">
    <source>
        <dbReference type="ARBA" id="ARBA00023015"/>
    </source>
</evidence>
<keyword evidence="5" id="KW-0010">Activator</keyword>
<evidence type="ECO:0000256" key="4">
    <source>
        <dbReference type="ARBA" id="ARBA00023125"/>
    </source>
</evidence>
<name>A0ABP4R355_9ACTN</name>
<dbReference type="Gene3D" id="3.30.310.20">
    <property type="entry name" value="DNA-3-methyladenine glycosylase AlkA, N-terminal domain"/>
    <property type="match status" value="1"/>
</dbReference>
<dbReference type="InterPro" id="IPR018060">
    <property type="entry name" value="HTH_AraC"/>
</dbReference>
<evidence type="ECO:0000256" key="2">
    <source>
        <dbReference type="ARBA" id="ARBA00022603"/>
    </source>
</evidence>
<dbReference type="SUPFAM" id="SSF57884">
    <property type="entry name" value="Ada DNA repair protein, N-terminal domain (N-Ada 10)"/>
    <property type="match status" value="1"/>
</dbReference>
<dbReference type="SUPFAM" id="SSF55945">
    <property type="entry name" value="TATA-box binding protein-like"/>
    <property type="match status" value="1"/>
</dbReference>
<dbReference type="Gene3D" id="1.10.10.60">
    <property type="entry name" value="Homeodomain-like"/>
    <property type="match status" value="1"/>
</dbReference>
<feature type="domain" description="HTH araC/xylS-type" evidence="7">
    <location>
        <begin position="70"/>
        <end position="168"/>
    </location>
</feature>